<feature type="compositionally biased region" description="Basic and acidic residues" evidence="1">
    <location>
        <begin position="187"/>
        <end position="197"/>
    </location>
</feature>
<dbReference type="EMBL" id="LN714485">
    <property type="protein sequence ID" value="CEL69586.1"/>
    <property type="molecule type" value="Genomic_DNA"/>
</dbReference>
<name>A0A0F7UKL0_NEOCL</name>
<feature type="compositionally biased region" description="Polar residues" evidence="1">
    <location>
        <begin position="158"/>
        <end position="167"/>
    </location>
</feature>
<accession>A0A0F7UKL0</accession>
<feature type="compositionally biased region" description="Polar residues" evidence="1">
    <location>
        <begin position="215"/>
        <end position="228"/>
    </location>
</feature>
<protein>
    <submittedName>
        <fullName evidence="2">Dense granule protein GRA15</fullName>
    </submittedName>
</protein>
<proteinExistence type="predicted"/>
<feature type="compositionally biased region" description="Basic and acidic residues" evidence="1">
    <location>
        <begin position="1"/>
        <end position="19"/>
    </location>
</feature>
<feature type="region of interest" description="Disordered" evidence="1">
    <location>
        <begin position="1"/>
        <end position="68"/>
    </location>
</feature>
<gene>
    <name evidence="2" type="ORF">BN1204_052905</name>
</gene>
<organism evidence="2">
    <name type="scientific">Neospora caninum (strain Liverpool)</name>
    <dbReference type="NCBI Taxonomy" id="572307"/>
    <lineage>
        <taxon>Eukaryota</taxon>
        <taxon>Sar</taxon>
        <taxon>Alveolata</taxon>
        <taxon>Apicomplexa</taxon>
        <taxon>Conoidasida</taxon>
        <taxon>Coccidia</taxon>
        <taxon>Eucoccidiorida</taxon>
        <taxon>Eimeriorina</taxon>
        <taxon>Sarcocystidae</taxon>
        <taxon>Neospora</taxon>
    </lineage>
</organism>
<feature type="compositionally biased region" description="Basic residues" evidence="1">
    <location>
        <begin position="27"/>
        <end position="43"/>
    </location>
</feature>
<evidence type="ECO:0000313" key="2">
    <source>
        <dbReference type="EMBL" id="CEL69586.1"/>
    </source>
</evidence>
<evidence type="ECO:0000256" key="1">
    <source>
        <dbReference type="SAM" id="MobiDB-lite"/>
    </source>
</evidence>
<feature type="compositionally biased region" description="Low complexity" evidence="1">
    <location>
        <begin position="234"/>
        <end position="258"/>
    </location>
</feature>
<feature type="compositionally biased region" description="Polar residues" evidence="1">
    <location>
        <begin position="262"/>
        <end position="272"/>
    </location>
</feature>
<dbReference type="AlphaFoldDB" id="A0A0F7UKL0"/>
<feature type="region of interest" description="Disordered" evidence="1">
    <location>
        <begin position="136"/>
        <end position="352"/>
    </location>
</feature>
<sequence length="352" mass="37305">MSAGKDSESETFRMREEAGLRSLLHVRAGRSKHRGRQHSRRRLHETSSSSSGNSSHEKHPQTRTFSSATETSLHNVNRSGTPGTQLQNNNTITMSLIFLGGSDSVHEPSAQPIEGSQPPTIPVPLTPMKITTLGPLPWILTGTTPPPQTPKTSTTVTSNSGYTTEPTSPVKRPNGPPHGFVRQNAIVEERQLTKPESEPPASTPSPQHFGGGSEFTPSSGSPRLPTQETPTAPPASLSAGASGGSTPPASQASPSGSPVHSLRSTEPGTAGSSDPKPHGTSDQQQRAESFNPLLQGIPEAPEIQPLLSLSQQETLPVQGPPTLAGPQQTPQWMMQDATRARHLPPSQPESDR</sequence>
<reference evidence="2" key="1">
    <citation type="journal article" date="2015" name="PLoS ONE">
        <title>Comprehensive Evaluation of Toxoplasma gondii VEG and Neospora caninum LIV Genomes with Tachyzoite Stage Transcriptome and Proteome Defines Novel Transcript Features.</title>
        <authorList>
            <person name="Ramaprasad A."/>
            <person name="Mourier T."/>
            <person name="Naeem R."/>
            <person name="Malas T.B."/>
            <person name="Moussa E."/>
            <person name="Panigrahi A."/>
            <person name="Vermont S.J."/>
            <person name="Otto T.D."/>
            <person name="Wastling J."/>
            <person name="Pain A."/>
        </authorList>
    </citation>
    <scope>NUCLEOTIDE SEQUENCE</scope>
    <source>
        <strain evidence="2">Liverpool</strain>
    </source>
</reference>